<evidence type="ECO:0000256" key="3">
    <source>
        <dbReference type="ARBA" id="ARBA00022801"/>
    </source>
</evidence>
<protein>
    <recommendedName>
        <fullName evidence="7">Kynurenine formamidase</fullName>
        <shortName evidence="7">KFA</shortName>
        <shortName evidence="7">KFase</shortName>
        <ecNumber evidence="7">3.5.1.9</ecNumber>
    </recommendedName>
    <alternativeName>
        <fullName evidence="7">Arylformamidase</fullName>
    </alternativeName>
    <alternativeName>
        <fullName evidence="7">N-formylkynurenine formamidase</fullName>
        <shortName evidence="7">FKF</shortName>
    </alternativeName>
</protein>
<comment type="cofactor">
    <cofactor evidence="7">
        <name>Zn(2+)</name>
        <dbReference type="ChEBI" id="CHEBI:29105"/>
    </cofactor>
    <text evidence="7">Binds 2 zinc ions per subunit.</text>
</comment>
<feature type="binding site" evidence="7">
    <location>
        <position position="51"/>
    </location>
    <ligand>
        <name>Zn(2+)</name>
        <dbReference type="ChEBI" id="CHEBI:29105"/>
        <label>1</label>
    </ligand>
</feature>
<dbReference type="InterPro" id="IPR007325">
    <property type="entry name" value="KFase/CYL"/>
</dbReference>
<dbReference type="EMBL" id="JAVDWA010000006">
    <property type="protein sequence ID" value="MDR7074283.1"/>
    <property type="molecule type" value="Genomic_DNA"/>
</dbReference>
<dbReference type="InterPro" id="IPR017484">
    <property type="entry name" value="Kynurenine_formamidase_bac"/>
</dbReference>
<dbReference type="PANTHER" id="PTHR31118:SF32">
    <property type="entry name" value="KYNURENINE FORMAMIDASE"/>
    <property type="match status" value="1"/>
</dbReference>
<evidence type="ECO:0000313" key="9">
    <source>
        <dbReference type="Proteomes" id="UP001258181"/>
    </source>
</evidence>
<organism evidence="8 9">
    <name type="scientific">Fictibacillus barbaricus</name>
    <dbReference type="NCBI Taxonomy" id="182136"/>
    <lineage>
        <taxon>Bacteria</taxon>
        <taxon>Bacillati</taxon>
        <taxon>Bacillota</taxon>
        <taxon>Bacilli</taxon>
        <taxon>Bacillales</taxon>
        <taxon>Fictibacillaceae</taxon>
        <taxon>Fictibacillus</taxon>
    </lineage>
</organism>
<proteinExistence type="inferred from homology"/>
<name>A0ABU1U4C3_9BACL</name>
<dbReference type="HAMAP" id="MF_01969">
    <property type="entry name" value="KynB"/>
    <property type="match status" value="1"/>
</dbReference>
<evidence type="ECO:0000256" key="2">
    <source>
        <dbReference type="ARBA" id="ARBA00022723"/>
    </source>
</evidence>
<evidence type="ECO:0000256" key="4">
    <source>
        <dbReference type="ARBA" id="ARBA00022833"/>
    </source>
</evidence>
<evidence type="ECO:0000256" key="6">
    <source>
        <dbReference type="ARBA" id="ARBA00048496"/>
    </source>
</evidence>
<comment type="similarity">
    <text evidence="7">Belongs to the Cyclase 1 superfamily. KynB family.</text>
</comment>
<dbReference type="NCBIfam" id="TIGR03035">
    <property type="entry name" value="trp_arylform"/>
    <property type="match status" value="1"/>
</dbReference>
<feature type="binding site" evidence="7">
    <location>
        <position position="158"/>
    </location>
    <ligand>
        <name>Zn(2+)</name>
        <dbReference type="ChEBI" id="CHEBI:29105"/>
        <label>2</label>
    </ligand>
</feature>
<feature type="binding site" evidence="7">
    <location>
        <position position="53"/>
    </location>
    <ligand>
        <name>Zn(2+)</name>
        <dbReference type="ChEBI" id="CHEBI:29105"/>
        <label>1</label>
    </ligand>
</feature>
<comment type="function">
    <text evidence="1 7">Catalyzes the hydrolysis of N-formyl-L-kynurenine to L-kynurenine, the second step in the kynurenine pathway of tryptophan degradation.</text>
</comment>
<dbReference type="PANTHER" id="PTHR31118">
    <property type="entry name" value="CYCLASE-LIKE PROTEIN 2"/>
    <property type="match status" value="1"/>
</dbReference>
<keyword evidence="4 7" id="KW-0862">Zinc</keyword>
<keyword evidence="2 7" id="KW-0479">Metal-binding</keyword>
<feature type="binding site" evidence="7">
    <location>
        <position position="47"/>
    </location>
    <ligand>
        <name>Zn(2+)</name>
        <dbReference type="ChEBI" id="CHEBI:29105"/>
        <label>1</label>
    </ligand>
</feature>
<feature type="binding site" evidence="7">
    <location>
        <position position="53"/>
    </location>
    <ligand>
        <name>Zn(2+)</name>
        <dbReference type="ChEBI" id="CHEBI:29105"/>
        <label>2</label>
    </ligand>
</feature>
<dbReference type="Proteomes" id="UP001258181">
    <property type="component" value="Unassembled WGS sequence"/>
</dbReference>
<keyword evidence="9" id="KW-1185">Reference proteome</keyword>
<feature type="binding site" evidence="7">
    <location>
        <position position="170"/>
    </location>
    <ligand>
        <name>Zn(2+)</name>
        <dbReference type="ChEBI" id="CHEBI:29105"/>
        <label>2</label>
    </ligand>
</feature>
<feature type="binding site" evidence="7">
    <location>
        <position position="17"/>
    </location>
    <ligand>
        <name>substrate</name>
    </ligand>
</feature>
<dbReference type="SUPFAM" id="SSF102198">
    <property type="entry name" value="Putative cyclase"/>
    <property type="match status" value="1"/>
</dbReference>
<feature type="active site" description="Proton donor/acceptor" evidence="7">
    <location>
        <position position="57"/>
    </location>
</feature>
<comment type="catalytic activity">
    <reaction evidence="6 7">
        <text>N-formyl-L-kynurenine + H2O = L-kynurenine + formate + H(+)</text>
        <dbReference type="Rhea" id="RHEA:13009"/>
        <dbReference type="ChEBI" id="CHEBI:15377"/>
        <dbReference type="ChEBI" id="CHEBI:15378"/>
        <dbReference type="ChEBI" id="CHEBI:15740"/>
        <dbReference type="ChEBI" id="CHEBI:57959"/>
        <dbReference type="ChEBI" id="CHEBI:58629"/>
        <dbReference type="EC" id="3.5.1.9"/>
    </reaction>
</comment>
<comment type="subunit">
    <text evidence="7">Homodimer.</text>
</comment>
<accession>A0ABU1U4C3</accession>
<comment type="pathway">
    <text evidence="7">Amino-acid degradation; L-tryptophan degradation via kynurenine pathway; L-kynurenine from L-tryptophan: step 2/2.</text>
</comment>
<evidence type="ECO:0000256" key="7">
    <source>
        <dbReference type="HAMAP-Rule" id="MF_01969"/>
    </source>
</evidence>
<dbReference type="GO" id="GO:0004061">
    <property type="term" value="F:arylformamidase activity"/>
    <property type="evidence" value="ECO:0007669"/>
    <property type="project" value="UniProtKB-EC"/>
</dbReference>
<dbReference type="Pfam" id="PF04199">
    <property type="entry name" value="Cyclase"/>
    <property type="match status" value="1"/>
</dbReference>
<gene>
    <name evidence="7" type="primary">kynB</name>
    <name evidence="8" type="ORF">J2X07_003278</name>
</gene>
<keyword evidence="3 7" id="KW-0378">Hydrolase</keyword>
<dbReference type="EC" id="3.5.1.9" evidence="7"/>
<feature type="binding site" evidence="7">
    <location>
        <position position="170"/>
    </location>
    <ligand>
        <name>Zn(2+)</name>
        <dbReference type="ChEBI" id="CHEBI:29105"/>
        <label>1</label>
    </ligand>
</feature>
<evidence type="ECO:0000256" key="1">
    <source>
        <dbReference type="ARBA" id="ARBA00002204"/>
    </source>
</evidence>
<dbReference type="Gene3D" id="3.50.30.50">
    <property type="entry name" value="Putative cyclase"/>
    <property type="match status" value="1"/>
</dbReference>
<reference evidence="8 9" key="1">
    <citation type="submission" date="2023-07" db="EMBL/GenBank/DDBJ databases">
        <title>Sorghum-associated microbial communities from plants grown in Nebraska, USA.</title>
        <authorList>
            <person name="Schachtman D."/>
        </authorList>
    </citation>
    <scope>NUCLEOTIDE SEQUENCE [LARGE SCALE GENOMIC DNA]</scope>
    <source>
        <strain evidence="8 9">BE211</strain>
    </source>
</reference>
<sequence>MKLIDISMPLYNGVPGWPGDTPYSFDLAWTKEQSGSVNVGKLEMSAHTGTHIDAPFHFDDEGKKVYDLPIELYTGPATVIDVSGEQEITLNSIKEKVKMGTKRVLFKTNCWGDRSQFPEKIVPVLPEIVPFLKNRGVELIGVDMPSVDQLDSKELAAHHTLYEHHIHILEGLVLDYVAEGEYELIALPLPLKEGDGSPVRAILRELR</sequence>
<evidence type="ECO:0000313" key="8">
    <source>
        <dbReference type="EMBL" id="MDR7074283.1"/>
    </source>
</evidence>
<dbReference type="InterPro" id="IPR037175">
    <property type="entry name" value="KFase_sf"/>
</dbReference>
<comment type="caution">
    <text evidence="8">The sequence shown here is derived from an EMBL/GenBank/DDBJ whole genome shotgun (WGS) entry which is preliminary data.</text>
</comment>
<evidence type="ECO:0000256" key="5">
    <source>
        <dbReference type="ARBA" id="ARBA00023079"/>
    </source>
</evidence>
<keyword evidence="5 7" id="KW-0823">Tryptophan catabolism</keyword>